<gene>
    <name evidence="3" type="ORF">A2368_02725</name>
</gene>
<feature type="compositionally biased region" description="Polar residues" evidence="1">
    <location>
        <begin position="72"/>
        <end position="82"/>
    </location>
</feature>
<proteinExistence type="predicted"/>
<sequence>MNQEEASRSEEPRKIKVGGSGAKDGLSTKDESVKKEKGSKAWVVLVLIVTLLISLIFSWRGGRSQIIDDRPSSIQEMPSQDGESGDFEY</sequence>
<name>A0A1F5FJC5_9BACT</name>
<dbReference type="Proteomes" id="UP000176682">
    <property type="component" value="Unassembled WGS sequence"/>
</dbReference>
<dbReference type="EMBL" id="MFAM01000016">
    <property type="protein sequence ID" value="OGD79624.1"/>
    <property type="molecule type" value="Genomic_DNA"/>
</dbReference>
<feature type="transmembrane region" description="Helical" evidence="2">
    <location>
        <begin position="41"/>
        <end position="59"/>
    </location>
</feature>
<evidence type="ECO:0000313" key="4">
    <source>
        <dbReference type="Proteomes" id="UP000176682"/>
    </source>
</evidence>
<evidence type="ECO:0000256" key="1">
    <source>
        <dbReference type="SAM" id="MobiDB-lite"/>
    </source>
</evidence>
<evidence type="ECO:0000256" key="2">
    <source>
        <dbReference type="SAM" id="Phobius"/>
    </source>
</evidence>
<dbReference type="AlphaFoldDB" id="A0A1F5FJC5"/>
<keyword evidence="2" id="KW-0812">Transmembrane</keyword>
<keyword evidence="2" id="KW-0472">Membrane</keyword>
<feature type="compositionally biased region" description="Basic and acidic residues" evidence="1">
    <location>
        <begin position="1"/>
        <end position="14"/>
    </location>
</feature>
<evidence type="ECO:0000313" key="3">
    <source>
        <dbReference type="EMBL" id="OGD79624.1"/>
    </source>
</evidence>
<accession>A0A1F5FJC5</accession>
<feature type="region of interest" description="Disordered" evidence="1">
    <location>
        <begin position="67"/>
        <end position="89"/>
    </location>
</feature>
<comment type="caution">
    <text evidence="3">The sequence shown here is derived from an EMBL/GenBank/DDBJ whole genome shotgun (WGS) entry which is preliminary data.</text>
</comment>
<keyword evidence="2" id="KW-1133">Transmembrane helix</keyword>
<protein>
    <submittedName>
        <fullName evidence="3">Uncharacterized protein</fullName>
    </submittedName>
</protein>
<organism evidence="3 4">
    <name type="scientific">Candidatus Collierbacteria bacterium RIFOXYB1_FULL_49_13</name>
    <dbReference type="NCBI Taxonomy" id="1817728"/>
    <lineage>
        <taxon>Bacteria</taxon>
        <taxon>Candidatus Collieribacteriota</taxon>
    </lineage>
</organism>
<reference evidence="3 4" key="1">
    <citation type="journal article" date="2016" name="Nat. Commun.">
        <title>Thousands of microbial genomes shed light on interconnected biogeochemical processes in an aquifer system.</title>
        <authorList>
            <person name="Anantharaman K."/>
            <person name="Brown C.T."/>
            <person name="Hug L.A."/>
            <person name="Sharon I."/>
            <person name="Castelle C.J."/>
            <person name="Probst A.J."/>
            <person name="Thomas B.C."/>
            <person name="Singh A."/>
            <person name="Wilkins M.J."/>
            <person name="Karaoz U."/>
            <person name="Brodie E.L."/>
            <person name="Williams K.H."/>
            <person name="Hubbard S.S."/>
            <person name="Banfield J.F."/>
        </authorList>
    </citation>
    <scope>NUCLEOTIDE SEQUENCE [LARGE SCALE GENOMIC DNA]</scope>
</reference>
<feature type="region of interest" description="Disordered" evidence="1">
    <location>
        <begin position="1"/>
        <end position="37"/>
    </location>
</feature>
<feature type="compositionally biased region" description="Basic and acidic residues" evidence="1">
    <location>
        <begin position="26"/>
        <end position="37"/>
    </location>
</feature>